<gene>
    <name evidence="1" type="ORF">EDD18DRAFT_1344186</name>
</gene>
<reference evidence="1" key="1">
    <citation type="submission" date="2023-06" db="EMBL/GenBank/DDBJ databases">
        <authorList>
            <consortium name="Lawrence Berkeley National Laboratory"/>
            <person name="Ahrendt S."/>
            <person name="Sahu N."/>
            <person name="Indic B."/>
            <person name="Wong-Bajracharya J."/>
            <person name="Merenyi Z."/>
            <person name="Ke H.-M."/>
            <person name="Monk M."/>
            <person name="Kocsube S."/>
            <person name="Drula E."/>
            <person name="Lipzen A."/>
            <person name="Balint B."/>
            <person name="Henrissat B."/>
            <person name="Andreopoulos B."/>
            <person name="Martin F.M."/>
            <person name="Harder C.B."/>
            <person name="Rigling D."/>
            <person name="Ford K.L."/>
            <person name="Foster G.D."/>
            <person name="Pangilinan J."/>
            <person name="Papanicolaou A."/>
            <person name="Barry K."/>
            <person name="LaButti K."/>
            <person name="Viragh M."/>
            <person name="Koriabine M."/>
            <person name="Yan M."/>
            <person name="Riley R."/>
            <person name="Champramary S."/>
            <person name="Plett K.L."/>
            <person name="Tsai I.J."/>
            <person name="Slot J."/>
            <person name="Sipos G."/>
            <person name="Plett J."/>
            <person name="Nagy L.G."/>
            <person name="Grigoriev I.V."/>
        </authorList>
    </citation>
    <scope>NUCLEOTIDE SEQUENCE</scope>
    <source>
        <strain evidence="1">HWK02</strain>
    </source>
</reference>
<sequence length="189" mass="21802">MPATLSLHCSDIVIHFWPIVLVWADSILWLDSSLAFSPSAKQIPHCNPPHPPIQPAMFLQNVKPQKTNKPKPHVNPRTRLQGGFIIDCNTAIDWAERLCGERLGKDELDIVWDIIEDRVQEFGSRFSFVRPVLYKEFMVVTRRLHFATGYLGMPPEETPRFHEAEKEMRMRELLKDEGLGELVFGTRLD</sequence>
<evidence type="ECO:0000313" key="1">
    <source>
        <dbReference type="EMBL" id="KAK0505368.1"/>
    </source>
</evidence>
<proteinExistence type="predicted"/>
<organism evidence="1 2">
    <name type="scientific">Armillaria luteobubalina</name>
    <dbReference type="NCBI Taxonomy" id="153913"/>
    <lineage>
        <taxon>Eukaryota</taxon>
        <taxon>Fungi</taxon>
        <taxon>Dikarya</taxon>
        <taxon>Basidiomycota</taxon>
        <taxon>Agaricomycotina</taxon>
        <taxon>Agaricomycetes</taxon>
        <taxon>Agaricomycetidae</taxon>
        <taxon>Agaricales</taxon>
        <taxon>Marasmiineae</taxon>
        <taxon>Physalacriaceae</taxon>
        <taxon>Armillaria</taxon>
    </lineage>
</organism>
<name>A0AA39QLW9_9AGAR</name>
<comment type="caution">
    <text evidence="1">The sequence shown here is derived from an EMBL/GenBank/DDBJ whole genome shotgun (WGS) entry which is preliminary data.</text>
</comment>
<protein>
    <submittedName>
        <fullName evidence="1">Uncharacterized protein</fullName>
    </submittedName>
</protein>
<accession>A0AA39QLW9</accession>
<keyword evidence="2" id="KW-1185">Reference proteome</keyword>
<evidence type="ECO:0000313" key="2">
    <source>
        <dbReference type="Proteomes" id="UP001175228"/>
    </source>
</evidence>
<dbReference type="AlphaFoldDB" id="A0AA39QLW9"/>
<dbReference type="EMBL" id="JAUEPU010000002">
    <property type="protein sequence ID" value="KAK0505368.1"/>
    <property type="molecule type" value="Genomic_DNA"/>
</dbReference>
<dbReference type="Proteomes" id="UP001175228">
    <property type="component" value="Unassembled WGS sequence"/>
</dbReference>